<proteinExistence type="predicted"/>
<reference evidence="2" key="1">
    <citation type="journal article" date="2023" name="Commun. Biol.">
        <title>Genome analysis of Parmales, the sister group of diatoms, reveals the evolutionary specialization of diatoms from phago-mixotrophs to photoautotrophs.</title>
        <authorList>
            <person name="Ban H."/>
            <person name="Sato S."/>
            <person name="Yoshikawa S."/>
            <person name="Yamada K."/>
            <person name="Nakamura Y."/>
            <person name="Ichinomiya M."/>
            <person name="Sato N."/>
            <person name="Blanc-Mathieu R."/>
            <person name="Endo H."/>
            <person name="Kuwata A."/>
            <person name="Ogata H."/>
        </authorList>
    </citation>
    <scope>NUCLEOTIDE SEQUENCE [LARGE SCALE GENOMIC DNA]</scope>
    <source>
        <strain evidence="2">NIES 3700</strain>
    </source>
</reference>
<evidence type="ECO:0000313" key="2">
    <source>
        <dbReference type="Proteomes" id="UP001165122"/>
    </source>
</evidence>
<gene>
    <name evidence="1" type="ORF">TrLO_g7232</name>
</gene>
<dbReference type="EMBL" id="BRXW01000416">
    <property type="protein sequence ID" value="GMH52299.1"/>
    <property type="molecule type" value="Genomic_DNA"/>
</dbReference>
<comment type="caution">
    <text evidence="1">The sequence shown here is derived from an EMBL/GenBank/DDBJ whole genome shotgun (WGS) entry which is preliminary data.</text>
</comment>
<dbReference type="Proteomes" id="UP001165122">
    <property type="component" value="Unassembled WGS sequence"/>
</dbReference>
<sequence length="172" mass="17696">MRSVNCKKCTASERLNDEGDGCGISPDGTYSNPGSPSCTDCEHTHGYVSLAGDSGAAQCTYCGPGFYADQISQTCKECEIDTYSVGGIDTCLVCPSEYAEFGAPSCSACLGPKEYSDVEGAAFCSIAKTCGRGTYIVTASTTTSDAECGDCYKGIASAGDQALCNICDSEGE</sequence>
<protein>
    <recommendedName>
        <fullName evidence="3">Tyrosine-protein kinase ephrin type A/B receptor-like domain-containing protein</fullName>
    </recommendedName>
</protein>
<evidence type="ECO:0000313" key="1">
    <source>
        <dbReference type="EMBL" id="GMH52299.1"/>
    </source>
</evidence>
<accession>A0A9W6ZKR0</accession>
<keyword evidence="2" id="KW-1185">Reference proteome</keyword>
<dbReference type="InterPro" id="IPR009030">
    <property type="entry name" value="Growth_fac_rcpt_cys_sf"/>
</dbReference>
<dbReference type="AlphaFoldDB" id="A0A9W6ZKR0"/>
<organism evidence="1 2">
    <name type="scientific">Triparma laevis f. longispina</name>
    <dbReference type="NCBI Taxonomy" id="1714387"/>
    <lineage>
        <taxon>Eukaryota</taxon>
        <taxon>Sar</taxon>
        <taxon>Stramenopiles</taxon>
        <taxon>Ochrophyta</taxon>
        <taxon>Bolidophyceae</taxon>
        <taxon>Parmales</taxon>
        <taxon>Triparmaceae</taxon>
        <taxon>Triparma</taxon>
    </lineage>
</organism>
<dbReference type="SUPFAM" id="SSF57184">
    <property type="entry name" value="Growth factor receptor domain"/>
    <property type="match status" value="1"/>
</dbReference>
<name>A0A9W6ZKR0_9STRA</name>
<dbReference type="OrthoDB" id="195103at2759"/>
<evidence type="ECO:0008006" key="3">
    <source>
        <dbReference type="Google" id="ProtNLM"/>
    </source>
</evidence>